<evidence type="ECO:0000313" key="9">
    <source>
        <dbReference type="Proteomes" id="UP000265643"/>
    </source>
</evidence>
<dbReference type="InterPro" id="IPR015421">
    <property type="entry name" value="PyrdxlP-dep_Trfase_major"/>
</dbReference>
<proteinExistence type="inferred from homology"/>
<keyword evidence="6" id="KW-0368">Histidine biosynthesis</keyword>
<dbReference type="RefSeq" id="WP_170141705.1">
    <property type="nucleotide sequence ID" value="NZ_BHGK01000001.1"/>
</dbReference>
<dbReference type="Gene3D" id="3.90.1150.10">
    <property type="entry name" value="Aspartate Aminotransferase, domain 1"/>
    <property type="match status" value="1"/>
</dbReference>
<keyword evidence="4 6" id="KW-0808">Transferase</keyword>
<evidence type="ECO:0000256" key="6">
    <source>
        <dbReference type="HAMAP-Rule" id="MF_01023"/>
    </source>
</evidence>
<dbReference type="InterPro" id="IPR015422">
    <property type="entry name" value="PyrdxlP-dep_Trfase_small"/>
</dbReference>
<dbReference type="GO" id="GO:0004400">
    <property type="term" value="F:histidinol-phosphate transaminase activity"/>
    <property type="evidence" value="ECO:0007669"/>
    <property type="project" value="UniProtKB-UniRule"/>
</dbReference>
<accession>A0A391PC10</accession>
<comment type="caution">
    <text evidence="8">The sequence shown here is derived from an EMBL/GenBank/DDBJ whole genome shotgun (WGS) entry which is preliminary data.</text>
</comment>
<feature type="modified residue" description="N6-(pyridoxal phosphate)lysine" evidence="6">
    <location>
        <position position="225"/>
    </location>
</feature>
<dbReference type="EC" id="2.6.1.9" evidence="6"/>
<dbReference type="InterPro" id="IPR005861">
    <property type="entry name" value="HisP_aminotrans"/>
</dbReference>
<reference evidence="9" key="1">
    <citation type="submission" date="2018-09" db="EMBL/GenBank/DDBJ databases">
        <title>Draft Genome Sequence of Mediterraneibacter sp. KCTC 15684.</title>
        <authorList>
            <person name="Kim J.S."/>
            <person name="Han K.I."/>
            <person name="Suh M.K."/>
            <person name="Lee K.C."/>
            <person name="Eom M.K."/>
            <person name="Lee J.H."/>
            <person name="Park S.H."/>
            <person name="Kang S.W."/>
            <person name="Park J.E."/>
            <person name="Oh B.S."/>
            <person name="Yu S.Y."/>
            <person name="Choi S.H."/>
            <person name="Lee D.H."/>
            <person name="Yoon H."/>
            <person name="Kim B."/>
            <person name="Yang S.J."/>
            <person name="Lee J.S."/>
        </authorList>
    </citation>
    <scope>NUCLEOTIDE SEQUENCE [LARGE SCALE GENOMIC DNA]</scope>
    <source>
        <strain evidence="9">KCTC 15684</strain>
    </source>
</reference>
<organism evidence="8 9">
    <name type="scientific">Mediterraneibacter butyricigenes</name>
    <dbReference type="NCBI Taxonomy" id="2316025"/>
    <lineage>
        <taxon>Bacteria</taxon>
        <taxon>Bacillati</taxon>
        <taxon>Bacillota</taxon>
        <taxon>Clostridia</taxon>
        <taxon>Lachnospirales</taxon>
        <taxon>Lachnospiraceae</taxon>
        <taxon>Mediterraneibacter</taxon>
    </lineage>
</organism>
<keyword evidence="6" id="KW-0028">Amino-acid biosynthesis</keyword>
<evidence type="ECO:0000256" key="1">
    <source>
        <dbReference type="ARBA" id="ARBA00001933"/>
    </source>
</evidence>
<gene>
    <name evidence="8" type="primary">hisC_2</name>
    <name evidence="6" type="synonym">hisC</name>
    <name evidence="8" type="ORF">KGMB01110_16290</name>
</gene>
<protein>
    <recommendedName>
        <fullName evidence="6">Histidinol-phosphate aminotransferase</fullName>
        <ecNumber evidence="6">2.6.1.9</ecNumber>
    </recommendedName>
    <alternativeName>
        <fullName evidence="6">Imidazole acetol-phosphate transaminase</fullName>
    </alternativeName>
</protein>
<evidence type="ECO:0000256" key="2">
    <source>
        <dbReference type="ARBA" id="ARBA00011738"/>
    </source>
</evidence>
<dbReference type="AlphaFoldDB" id="A0A391PC10"/>
<evidence type="ECO:0000256" key="4">
    <source>
        <dbReference type="ARBA" id="ARBA00022679"/>
    </source>
</evidence>
<keyword evidence="5 6" id="KW-0663">Pyridoxal phosphate</keyword>
<dbReference type="Proteomes" id="UP000265643">
    <property type="component" value="Unassembled WGS sequence"/>
</dbReference>
<comment type="similarity">
    <text evidence="6">Belongs to the class-II pyridoxal-phosphate-dependent aminotransferase family. Histidinol-phosphate aminotransferase subfamily.</text>
</comment>
<dbReference type="Pfam" id="PF00155">
    <property type="entry name" value="Aminotran_1_2"/>
    <property type="match status" value="1"/>
</dbReference>
<dbReference type="HAMAP" id="MF_01023">
    <property type="entry name" value="HisC_aminotrans_2"/>
    <property type="match status" value="1"/>
</dbReference>
<dbReference type="GO" id="GO:0000105">
    <property type="term" value="P:L-histidine biosynthetic process"/>
    <property type="evidence" value="ECO:0007669"/>
    <property type="project" value="UniProtKB-UniRule"/>
</dbReference>
<comment type="catalytic activity">
    <reaction evidence="6">
        <text>L-histidinol phosphate + 2-oxoglutarate = 3-(imidazol-4-yl)-2-oxopropyl phosphate + L-glutamate</text>
        <dbReference type="Rhea" id="RHEA:23744"/>
        <dbReference type="ChEBI" id="CHEBI:16810"/>
        <dbReference type="ChEBI" id="CHEBI:29985"/>
        <dbReference type="ChEBI" id="CHEBI:57766"/>
        <dbReference type="ChEBI" id="CHEBI:57980"/>
        <dbReference type="EC" id="2.6.1.9"/>
    </reaction>
</comment>
<sequence>MVKGIRKEAYDCEKYVSGKSMDEVMAEYGLSSVIKLGSNENQYGPYETAFKEMQAEVGRINIYPEKNYIRLKELLGEKLGVTKDWVSLGHGAGNVLDSVAKTLLEDGDEVIVPQQSYRLYREISKIMGAKVIEVPLNDSYTIDLNDFKKALTPKTKIVWICNPNNPTGSIIDKDSFSSFIDAMPENCWMVLDEAYAEFCDSDLLPDVMKFIKEGKNVIDIHTFSKYYGLAGGRIGYLVASPEFVNWYDTVSEPFNANRIGLAGAVALMENEEECKKYGDLMIHDREWLNEELTKLGCKCYPSYANFVFFETPYSASEIGEKLLQKGIIVRPCGGWGYEKHLRVSIGTTEQNKEFLQGIKEVLQTMN</sequence>
<evidence type="ECO:0000256" key="3">
    <source>
        <dbReference type="ARBA" id="ARBA00022576"/>
    </source>
</evidence>
<dbReference type="PANTHER" id="PTHR43643:SF3">
    <property type="entry name" value="HISTIDINOL-PHOSPHATE AMINOTRANSFERASE"/>
    <property type="match status" value="1"/>
</dbReference>
<comment type="subunit">
    <text evidence="2 6">Homodimer.</text>
</comment>
<evidence type="ECO:0000313" key="8">
    <source>
        <dbReference type="EMBL" id="GCA67193.1"/>
    </source>
</evidence>
<evidence type="ECO:0000259" key="7">
    <source>
        <dbReference type="Pfam" id="PF00155"/>
    </source>
</evidence>
<keyword evidence="3 6" id="KW-0032">Aminotransferase</keyword>
<name>A0A391PC10_9FIRM</name>
<dbReference type="CDD" id="cd00609">
    <property type="entry name" value="AAT_like"/>
    <property type="match status" value="1"/>
</dbReference>
<dbReference type="InterPro" id="IPR004839">
    <property type="entry name" value="Aminotransferase_I/II_large"/>
</dbReference>
<comment type="cofactor">
    <cofactor evidence="1 6">
        <name>pyridoxal 5'-phosphate</name>
        <dbReference type="ChEBI" id="CHEBI:597326"/>
    </cofactor>
</comment>
<dbReference type="NCBIfam" id="TIGR01141">
    <property type="entry name" value="hisC"/>
    <property type="match status" value="1"/>
</dbReference>
<dbReference type="SUPFAM" id="SSF53383">
    <property type="entry name" value="PLP-dependent transferases"/>
    <property type="match status" value="1"/>
</dbReference>
<dbReference type="PANTHER" id="PTHR43643">
    <property type="entry name" value="HISTIDINOL-PHOSPHATE AMINOTRANSFERASE 2"/>
    <property type="match status" value="1"/>
</dbReference>
<dbReference type="EMBL" id="BHGK01000001">
    <property type="protein sequence ID" value="GCA67193.1"/>
    <property type="molecule type" value="Genomic_DNA"/>
</dbReference>
<evidence type="ECO:0000256" key="5">
    <source>
        <dbReference type="ARBA" id="ARBA00022898"/>
    </source>
</evidence>
<dbReference type="Gene3D" id="3.40.640.10">
    <property type="entry name" value="Type I PLP-dependent aspartate aminotransferase-like (Major domain)"/>
    <property type="match status" value="1"/>
</dbReference>
<comment type="pathway">
    <text evidence="6">Amino-acid biosynthesis; L-histidine biosynthesis; L-histidine from 5-phospho-alpha-D-ribose 1-diphosphate: step 7/9.</text>
</comment>
<dbReference type="GO" id="GO:0030170">
    <property type="term" value="F:pyridoxal phosphate binding"/>
    <property type="evidence" value="ECO:0007669"/>
    <property type="project" value="InterPro"/>
</dbReference>
<dbReference type="InterPro" id="IPR050106">
    <property type="entry name" value="HistidinolP_aminotransfase"/>
</dbReference>
<feature type="domain" description="Aminotransferase class I/classII large" evidence="7">
    <location>
        <begin position="32"/>
        <end position="358"/>
    </location>
</feature>
<dbReference type="UniPathway" id="UPA00031">
    <property type="reaction ID" value="UER00012"/>
</dbReference>
<keyword evidence="9" id="KW-1185">Reference proteome</keyword>
<dbReference type="InterPro" id="IPR015424">
    <property type="entry name" value="PyrdxlP-dep_Trfase"/>
</dbReference>